<dbReference type="InterPro" id="IPR050824">
    <property type="entry name" value="Thiol_disulfide_DsbA"/>
</dbReference>
<dbReference type="SUPFAM" id="SSF52833">
    <property type="entry name" value="Thioredoxin-like"/>
    <property type="match status" value="1"/>
</dbReference>
<accession>A0A4R3LFC3</accession>
<dbReference type="Proteomes" id="UP000294599">
    <property type="component" value="Unassembled WGS sequence"/>
</dbReference>
<name>A0A4R3LFC3_9GAMM</name>
<dbReference type="Gene3D" id="3.40.30.10">
    <property type="entry name" value="Glutaredoxin"/>
    <property type="match status" value="1"/>
</dbReference>
<reference evidence="11 12" key="1">
    <citation type="submission" date="2019-03" db="EMBL/GenBank/DDBJ databases">
        <title>Genomic Encyclopedia of Type Strains, Phase IV (KMG-IV): sequencing the most valuable type-strain genomes for metagenomic binning, comparative biology and taxonomic classification.</title>
        <authorList>
            <person name="Goeker M."/>
        </authorList>
    </citation>
    <scope>NUCLEOTIDE SEQUENCE [LARGE SCALE GENOMIC DNA]</scope>
    <source>
        <strain evidence="11 12">DSM 21944</strain>
    </source>
</reference>
<evidence type="ECO:0000313" key="11">
    <source>
        <dbReference type="EMBL" id="TCS98881.1"/>
    </source>
</evidence>
<evidence type="ECO:0000256" key="6">
    <source>
        <dbReference type="ARBA" id="ARBA00023284"/>
    </source>
</evidence>
<dbReference type="OrthoDB" id="9784896at2"/>
<comment type="caution">
    <text evidence="11">The sequence shown here is derived from an EMBL/GenBank/DDBJ whole genome shotgun (WGS) entry which is preliminary data.</text>
</comment>
<gene>
    <name evidence="11" type="ORF">EDC25_10778</name>
</gene>
<sequence>MFVRVAAAALALIAPVAAGAQSLYNEGQHYRRIDPPVPTQAAEGKVEVVEMFSYACVHCANFEPFITSWKASLPEHVEFRPIPAVFNATWEALARTYHALSEMGALERLHGELFKAIHQERKPLGNLEAIADFVAGKGVDRAAFLAAAQSEQTTARIQRERELAMSYRIEGTPSMVVNGKYLVSAGAAGFQGMLQVVDYLVTLETPAKR</sequence>
<dbReference type="PROSITE" id="PS51352">
    <property type="entry name" value="THIOREDOXIN_2"/>
    <property type="match status" value="1"/>
</dbReference>
<evidence type="ECO:0000256" key="5">
    <source>
        <dbReference type="ARBA" id="ARBA00023157"/>
    </source>
</evidence>
<protein>
    <recommendedName>
        <fullName evidence="7">Thiol:disulfide interchange protein</fullName>
    </recommendedName>
</protein>
<dbReference type="InterPro" id="IPR013766">
    <property type="entry name" value="Thioredoxin_domain"/>
</dbReference>
<proteinExistence type="inferred from homology"/>
<dbReference type="RefSeq" id="WP_123521393.1">
    <property type="nucleotide sequence ID" value="NZ_JBHLWF010000032.1"/>
</dbReference>
<dbReference type="PIRSF" id="PIRSF001488">
    <property type="entry name" value="Tdi_protein"/>
    <property type="match status" value="1"/>
</dbReference>
<feature type="domain" description="Thioredoxin" evidence="10">
    <location>
        <begin position="8"/>
        <end position="153"/>
    </location>
</feature>
<keyword evidence="4 7" id="KW-0574">Periplasm</keyword>
<comment type="subcellular location">
    <subcellularLocation>
        <location evidence="1 7">Periplasm</location>
    </subcellularLocation>
</comment>
<keyword evidence="12" id="KW-1185">Reference proteome</keyword>
<evidence type="ECO:0000256" key="7">
    <source>
        <dbReference type="PIRNR" id="PIRNR001488"/>
    </source>
</evidence>
<feature type="chain" id="PRO_5030099283" description="Thiol:disulfide interchange protein" evidence="9">
    <location>
        <begin position="21"/>
        <end position="209"/>
    </location>
</feature>
<organism evidence="11 12">
    <name type="scientific">Pseudofulvimonas gallinarii</name>
    <dbReference type="NCBI Taxonomy" id="634155"/>
    <lineage>
        <taxon>Bacteria</taxon>
        <taxon>Pseudomonadati</taxon>
        <taxon>Pseudomonadota</taxon>
        <taxon>Gammaproteobacteria</taxon>
        <taxon>Lysobacterales</taxon>
        <taxon>Rhodanobacteraceae</taxon>
        <taxon>Pseudofulvimonas</taxon>
    </lineage>
</organism>
<dbReference type="AlphaFoldDB" id="A0A4R3LFC3"/>
<evidence type="ECO:0000256" key="8">
    <source>
        <dbReference type="PIRSR" id="PIRSR001488-1"/>
    </source>
</evidence>
<evidence type="ECO:0000259" key="10">
    <source>
        <dbReference type="PROSITE" id="PS51352"/>
    </source>
</evidence>
<dbReference type="InterPro" id="IPR023205">
    <property type="entry name" value="DsbA/DsbL"/>
</dbReference>
<dbReference type="GO" id="GO:0042597">
    <property type="term" value="C:periplasmic space"/>
    <property type="evidence" value="ECO:0007669"/>
    <property type="project" value="UniProtKB-SubCell"/>
</dbReference>
<evidence type="ECO:0000256" key="1">
    <source>
        <dbReference type="ARBA" id="ARBA00004418"/>
    </source>
</evidence>
<evidence type="ECO:0000313" key="12">
    <source>
        <dbReference type="Proteomes" id="UP000294599"/>
    </source>
</evidence>
<dbReference type="InterPro" id="IPR001853">
    <property type="entry name" value="DSBA-like_thioredoxin_dom"/>
</dbReference>
<keyword evidence="5 7" id="KW-1015">Disulfide bond</keyword>
<dbReference type="CDD" id="cd03019">
    <property type="entry name" value="DsbA_DsbA"/>
    <property type="match status" value="1"/>
</dbReference>
<dbReference type="Pfam" id="PF01323">
    <property type="entry name" value="DSBA"/>
    <property type="match status" value="1"/>
</dbReference>
<dbReference type="PANTHER" id="PTHR35891:SF2">
    <property type="entry name" value="THIOL:DISULFIDE INTERCHANGE PROTEIN DSBA"/>
    <property type="match status" value="1"/>
</dbReference>
<evidence type="ECO:0000256" key="3">
    <source>
        <dbReference type="ARBA" id="ARBA00022729"/>
    </source>
</evidence>
<feature type="disulfide bond" description="Redox-active" evidence="8">
    <location>
        <begin position="56"/>
        <end position="59"/>
    </location>
</feature>
<comment type="similarity">
    <text evidence="2">Belongs to the thioredoxin family. DsbA subfamily.</text>
</comment>
<keyword evidence="3 9" id="KW-0732">Signal</keyword>
<evidence type="ECO:0000256" key="2">
    <source>
        <dbReference type="ARBA" id="ARBA00005791"/>
    </source>
</evidence>
<dbReference type="EMBL" id="SMAF01000007">
    <property type="protein sequence ID" value="TCS98881.1"/>
    <property type="molecule type" value="Genomic_DNA"/>
</dbReference>
<feature type="signal peptide" evidence="9">
    <location>
        <begin position="1"/>
        <end position="20"/>
    </location>
</feature>
<dbReference type="PANTHER" id="PTHR35891">
    <property type="entry name" value="THIOL:DISULFIDE INTERCHANGE PROTEIN DSBA"/>
    <property type="match status" value="1"/>
</dbReference>
<evidence type="ECO:0000256" key="9">
    <source>
        <dbReference type="SAM" id="SignalP"/>
    </source>
</evidence>
<dbReference type="GO" id="GO:0016491">
    <property type="term" value="F:oxidoreductase activity"/>
    <property type="evidence" value="ECO:0007669"/>
    <property type="project" value="InterPro"/>
</dbReference>
<dbReference type="InterPro" id="IPR036249">
    <property type="entry name" value="Thioredoxin-like_sf"/>
</dbReference>
<keyword evidence="6" id="KW-0676">Redox-active center</keyword>
<evidence type="ECO:0000256" key="4">
    <source>
        <dbReference type="ARBA" id="ARBA00022764"/>
    </source>
</evidence>